<gene>
    <name evidence="2" type="ORF">BWR18_08845</name>
</gene>
<sequence>MPRQVIITTAVLIVLAALGGFWLGQRQVTLDASGVIESVADAHVAQHGGDRSQCVGWPGEDGAVFYVRCAGILYAVDRWGSLSVVDLEGGI</sequence>
<evidence type="ECO:0000313" key="2">
    <source>
        <dbReference type="EMBL" id="APX11777.1"/>
    </source>
</evidence>
<keyword evidence="1" id="KW-0812">Transmembrane</keyword>
<organism evidence="2 3">
    <name type="scientific">Tateyamaria omphalii</name>
    <dbReference type="NCBI Taxonomy" id="299262"/>
    <lineage>
        <taxon>Bacteria</taxon>
        <taxon>Pseudomonadati</taxon>
        <taxon>Pseudomonadota</taxon>
        <taxon>Alphaproteobacteria</taxon>
        <taxon>Rhodobacterales</taxon>
        <taxon>Roseobacteraceae</taxon>
        <taxon>Tateyamaria</taxon>
    </lineage>
</organism>
<feature type="transmembrane region" description="Helical" evidence="1">
    <location>
        <begin position="6"/>
        <end position="24"/>
    </location>
</feature>
<dbReference type="KEGG" id="tom:BWR18_08845"/>
<proteinExistence type="predicted"/>
<accession>A0A1P8MUK4</accession>
<dbReference type="OrthoDB" id="7858728at2"/>
<name>A0A1P8MUK4_9RHOB</name>
<evidence type="ECO:0000256" key="1">
    <source>
        <dbReference type="SAM" id="Phobius"/>
    </source>
</evidence>
<reference evidence="2 3" key="1">
    <citation type="submission" date="2017-01" db="EMBL/GenBank/DDBJ databases">
        <title>Complete genome of Tateyamaria omphalii DOK1-4 isolated from seawater in Dokdo.</title>
        <authorList>
            <person name="Kim J.H."/>
            <person name="Chi W.-J."/>
        </authorList>
    </citation>
    <scope>NUCLEOTIDE SEQUENCE [LARGE SCALE GENOMIC DNA]</scope>
    <source>
        <strain evidence="2 3">DOK1-4</strain>
    </source>
</reference>
<keyword evidence="1" id="KW-0472">Membrane</keyword>
<dbReference type="AlphaFoldDB" id="A0A1P8MUK4"/>
<protein>
    <submittedName>
        <fullName evidence="2">Uncharacterized protein</fullName>
    </submittedName>
</protein>
<keyword evidence="3" id="KW-1185">Reference proteome</keyword>
<dbReference type="Proteomes" id="UP000186336">
    <property type="component" value="Chromosome"/>
</dbReference>
<dbReference type="RefSeq" id="WP_076627637.1">
    <property type="nucleotide sequence ID" value="NZ_CP019312.1"/>
</dbReference>
<dbReference type="STRING" id="299262.BWR18_08845"/>
<keyword evidence="1" id="KW-1133">Transmembrane helix</keyword>
<evidence type="ECO:0000313" key="3">
    <source>
        <dbReference type="Proteomes" id="UP000186336"/>
    </source>
</evidence>
<dbReference type="EMBL" id="CP019312">
    <property type="protein sequence ID" value="APX11777.1"/>
    <property type="molecule type" value="Genomic_DNA"/>
</dbReference>